<evidence type="ECO:0000313" key="1">
    <source>
        <dbReference type="EMBL" id="RLU17877.1"/>
    </source>
</evidence>
<dbReference type="AlphaFoldDB" id="A0A3L8DBK4"/>
<protein>
    <submittedName>
        <fullName evidence="1">Uncharacterized protein</fullName>
    </submittedName>
</protein>
<sequence>MWRPRRTTLLKPHRSCSGCVVRRNRCAAKESLLALDICLLSVDFGGASFSATAFVYCTCDALMRLASIVERLEAKIEIFSEERNGEFRSLETCLVHAFLNSKNQHCLVFFSI</sequence>
<organism evidence="1 2">
    <name type="scientific">Ooceraea biroi</name>
    <name type="common">Clonal raider ant</name>
    <name type="synonym">Cerapachys biroi</name>
    <dbReference type="NCBI Taxonomy" id="2015173"/>
    <lineage>
        <taxon>Eukaryota</taxon>
        <taxon>Metazoa</taxon>
        <taxon>Ecdysozoa</taxon>
        <taxon>Arthropoda</taxon>
        <taxon>Hexapoda</taxon>
        <taxon>Insecta</taxon>
        <taxon>Pterygota</taxon>
        <taxon>Neoptera</taxon>
        <taxon>Endopterygota</taxon>
        <taxon>Hymenoptera</taxon>
        <taxon>Apocrita</taxon>
        <taxon>Aculeata</taxon>
        <taxon>Formicoidea</taxon>
        <taxon>Formicidae</taxon>
        <taxon>Dorylinae</taxon>
        <taxon>Ooceraea</taxon>
    </lineage>
</organism>
<reference evidence="1 2" key="1">
    <citation type="journal article" date="2018" name="Genome Res.">
        <title>The genomic architecture and molecular evolution of ant odorant receptors.</title>
        <authorList>
            <person name="McKenzie S.K."/>
            <person name="Kronauer D.J.C."/>
        </authorList>
    </citation>
    <scope>NUCLEOTIDE SEQUENCE [LARGE SCALE GENOMIC DNA]</scope>
    <source>
        <strain evidence="1">Clonal line C1</strain>
    </source>
</reference>
<dbReference type="Proteomes" id="UP000279307">
    <property type="component" value="Chromosome 10"/>
</dbReference>
<accession>A0A3L8DBK4</accession>
<gene>
    <name evidence="1" type="ORF">DMN91_010116</name>
</gene>
<name>A0A3L8DBK4_OOCBI</name>
<comment type="caution">
    <text evidence="1">The sequence shown here is derived from an EMBL/GenBank/DDBJ whole genome shotgun (WGS) entry which is preliminary data.</text>
</comment>
<proteinExistence type="predicted"/>
<evidence type="ECO:0000313" key="2">
    <source>
        <dbReference type="Proteomes" id="UP000279307"/>
    </source>
</evidence>
<dbReference type="EMBL" id="QOIP01000010">
    <property type="protein sequence ID" value="RLU17877.1"/>
    <property type="molecule type" value="Genomic_DNA"/>
</dbReference>